<dbReference type="EMBL" id="CP102173">
    <property type="protein sequence ID" value="UUP14387.1"/>
    <property type="molecule type" value="Genomic_DNA"/>
</dbReference>
<dbReference type="PANTHER" id="PTHR34136:SF1">
    <property type="entry name" value="UDP-N-ACETYL-D-MANNOSAMINURONIC ACID TRANSFERASE"/>
    <property type="match status" value="1"/>
</dbReference>
<dbReference type="InterPro" id="IPR004629">
    <property type="entry name" value="WecG_TagA_CpsF"/>
</dbReference>
<protein>
    <submittedName>
        <fullName evidence="3">WecB/TagA/CpsF family glycosyltransferase</fullName>
    </submittedName>
</protein>
<dbReference type="PANTHER" id="PTHR34136">
    <property type="match status" value="1"/>
</dbReference>
<keyword evidence="4" id="KW-1185">Reference proteome</keyword>
<sequence length="269" mass="29617">MTALIGRHPRRDLFGLRIDAMTLDAVVELADVAIRTRRRLLVGVVNAAKIVHLRSDPLLRSSLLECDVLLADGQSVVWASRLLGEPLPERVAGIDLFEQLLARADRDRRSVYLLGATPSVLDAVETAVDTRWPGARVVGSRDGYFDASQSGEVAASIAASGADMLFIAMPSPKKEIFLGTYGATLGVPVMHGVGGSFDVIGGLTRRAPARWQRWGLEWLYRVLQEPGRLWRRYLTTNTAFMALLLRERVRRTTPYVPTSTTAKEGTAHE</sequence>
<evidence type="ECO:0000256" key="2">
    <source>
        <dbReference type="ARBA" id="ARBA00022679"/>
    </source>
</evidence>
<dbReference type="Proteomes" id="UP001316184">
    <property type="component" value="Chromosome"/>
</dbReference>
<dbReference type="Pfam" id="PF03808">
    <property type="entry name" value="Glyco_tran_WecG"/>
    <property type="match status" value="1"/>
</dbReference>
<dbReference type="RefSeq" id="WP_232398212.1">
    <property type="nucleotide sequence ID" value="NZ_CP102173.1"/>
</dbReference>
<dbReference type="NCBIfam" id="TIGR00696">
    <property type="entry name" value="wecG_tagA_cpsF"/>
    <property type="match status" value="1"/>
</dbReference>
<organism evidence="3 4">
    <name type="scientific">Aeromicrobium wangtongii</name>
    <dbReference type="NCBI Taxonomy" id="2969247"/>
    <lineage>
        <taxon>Bacteria</taxon>
        <taxon>Bacillati</taxon>
        <taxon>Actinomycetota</taxon>
        <taxon>Actinomycetes</taxon>
        <taxon>Propionibacteriales</taxon>
        <taxon>Nocardioidaceae</taxon>
        <taxon>Aeromicrobium</taxon>
    </lineage>
</organism>
<reference evidence="3 4" key="1">
    <citation type="submission" date="2022-08" db="EMBL/GenBank/DDBJ databases">
        <title>novel species in genus Aeromicrobium.</title>
        <authorList>
            <person name="Ye L."/>
        </authorList>
    </citation>
    <scope>NUCLEOTIDE SEQUENCE [LARGE SCALE GENOMIC DNA]</scope>
    <source>
        <strain evidence="4">zg-Y1379</strain>
    </source>
</reference>
<dbReference type="CDD" id="cd06533">
    <property type="entry name" value="Glyco_transf_WecG_TagA"/>
    <property type="match status" value="1"/>
</dbReference>
<proteinExistence type="predicted"/>
<evidence type="ECO:0000313" key="4">
    <source>
        <dbReference type="Proteomes" id="UP001316184"/>
    </source>
</evidence>
<gene>
    <name evidence="3" type="ORF">NQV15_03465</name>
</gene>
<evidence type="ECO:0000313" key="3">
    <source>
        <dbReference type="EMBL" id="UUP14387.1"/>
    </source>
</evidence>
<accession>A0ABY5MAD3</accession>
<keyword evidence="1" id="KW-0328">Glycosyltransferase</keyword>
<evidence type="ECO:0000256" key="1">
    <source>
        <dbReference type="ARBA" id="ARBA00022676"/>
    </source>
</evidence>
<name>A0ABY5MAD3_9ACTN</name>
<keyword evidence="2" id="KW-0808">Transferase</keyword>